<reference evidence="5" key="1">
    <citation type="submission" date="2015-02" db="EMBL/GenBank/DDBJ databases">
        <title>Genome sequencing for Strongylocentrotus purpuratus.</title>
        <authorList>
            <person name="Murali S."/>
            <person name="Liu Y."/>
            <person name="Vee V."/>
            <person name="English A."/>
            <person name="Wang M."/>
            <person name="Skinner E."/>
            <person name="Han Y."/>
            <person name="Muzny D.M."/>
            <person name="Worley K.C."/>
            <person name="Gibbs R.A."/>
        </authorList>
    </citation>
    <scope>NUCLEOTIDE SEQUENCE</scope>
</reference>
<evidence type="ECO:0000313" key="4">
    <source>
        <dbReference type="EnsemblMetazoa" id="XP_030845201"/>
    </source>
</evidence>
<dbReference type="RefSeq" id="XP_030845201.1">
    <property type="nucleotide sequence ID" value="XM_030989341.1"/>
</dbReference>
<accession>A0A7M7P2U3</accession>
<feature type="region of interest" description="Disordered" evidence="2">
    <location>
        <begin position="32"/>
        <end position="58"/>
    </location>
</feature>
<evidence type="ECO:0000256" key="3">
    <source>
        <dbReference type="SAM" id="Phobius"/>
    </source>
</evidence>
<keyword evidence="3" id="KW-0472">Membrane</keyword>
<keyword evidence="5" id="KW-1185">Reference proteome</keyword>
<dbReference type="InterPro" id="IPR050975">
    <property type="entry name" value="Sleep_regulator"/>
</dbReference>
<feature type="transmembrane region" description="Helical" evidence="3">
    <location>
        <begin position="162"/>
        <end position="182"/>
    </location>
</feature>
<dbReference type="FunCoup" id="A0A7M7P2U3">
    <property type="interactions" value="142"/>
</dbReference>
<evidence type="ECO:0000256" key="2">
    <source>
        <dbReference type="SAM" id="MobiDB-lite"/>
    </source>
</evidence>
<keyword evidence="3" id="KW-1133">Transmembrane helix</keyword>
<evidence type="ECO:0000313" key="5">
    <source>
        <dbReference type="Proteomes" id="UP000007110"/>
    </source>
</evidence>
<protein>
    <submittedName>
        <fullName evidence="4">Uncharacterized protein</fullName>
    </submittedName>
</protein>
<dbReference type="OMA" id="NERNECT"/>
<sequence>MTVASYRVPIEHRGGEWQVQVNISALSGFEPSTTTDCGREESHGLRKSTDRSLKPGPANLRSEAMMKSIFFSTLFVSVIAAACAINCYTCRGEGCEDPFDTTEVPTTCSGSSFLPNNYCRKTVVGTSVTRSCGTNDRNECTAGCTSSTSCTYCCESNHCNGGTTLTTSVVAMGVALAAAFIFSRR</sequence>
<dbReference type="PANTHER" id="PTHR33562">
    <property type="entry name" value="ATILLA, ISOFORM B-RELATED-RELATED"/>
    <property type="match status" value="1"/>
</dbReference>
<reference evidence="4" key="2">
    <citation type="submission" date="2021-01" db="UniProtKB">
        <authorList>
            <consortium name="EnsemblMetazoa"/>
        </authorList>
    </citation>
    <scope>IDENTIFICATION</scope>
</reference>
<dbReference type="CDD" id="cd00117">
    <property type="entry name" value="TFP"/>
    <property type="match status" value="1"/>
</dbReference>
<keyword evidence="3" id="KW-0812">Transmembrane</keyword>
<proteinExistence type="predicted"/>
<keyword evidence="1" id="KW-0732">Signal</keyword>
<dbReference type="InParanoid" id="A0A7M7P2U3"/>
<evidence type="ECO:0000256" key="1">
    <source>
        <dbReference type="ARBA" id="ARBA00022729"/>
    </source>
</evidence>
<dbReference type="Proteomes" id="UP000007110">
    <property type="component" value="Unassembled WGS sequence"/>
</dbReference>
<organism evidence="4 5">
    <name type="scientific">Strongylocentrotus purpuratus</name>
    <name type="common">Purple sea urchin</name>
    <dbReference type="NCBI Taxonomy" id="7668"/>
    <lineage>
        <taxon>Eukaryota</taxon>
        <taxon>Metazoa</taxon>
        <taxon>Echinodermata</taxon>
        <taxon>Eleutherozoa</taxon>
        <taxon>Echinozoa</taxon>
        <taxon>Echinoidea</taxon>
        <taxon>Euechinoidea</taxon>
        <taxon>Echinacea</taxon>
        <taxon>Camarodonta</taxon>
        <taxon>Echinidea</taxon>
        <taxon>Strongylocentrotidae</taxon>
        <taxon>Strongylocentrotus</taxon>
    </lineage>
</organism>
<name>A0A7M7P2U3_STRPU</name>
<feature type="compositionally biased region" description="Basic and acidic residues" evidence="2">
    <location>
        <begin position="37"/>
        <end position="53"/>
    </location>
</feature>
<dbReference type="AlphaFoldDB" id="A0A7M7P2U3"/>
<dbReference type="GeneID" id="105439901"/>
<dbReference type="EnsemblMetazoa" id="XM_030989341">
    <property type="protein sequence ID" value="XP_030845201"/>
    <property type="gene ID" value="LOC105439901"/>
</dbReference>
<dbReference type="KEGG" id="spu:105439901"/>